<organism evidence="2 3">
    <name type="scientific">Cognatilysobacter xinjiangensis</name>
    <dbReference type="NCBI Taxonomy" id="546892"/>
    <lineage>
        <taxon>Bacteria</taxon>
        <taxon>Pseudomonadati</taxon>
        <taxon>Pseudomonadota</taxon>
        <taxon>Gammaproteobacteria</taxon>
        <taxon>Lysobacterales</taxon>
        <taxon>Lysobacteraceae</taxon>
        <taxon>Cognatilysobacter</taxon>
    </lineage>
</organism>
<dbReference type="Proteomes" id="UP000643403">
    <property type="component" value="Unassembled WGS sequence"/>
</dbReference>
<accession>A0ABQ3C4K7</accession>
<dbReference type="EMBL" id="BMXY01000002">
    <property type="protein sequence ID" value="GGZ65382.1"/>
    <property type="molecule type" value="Genomic_DNA"/>
</dbReference>
<keyword evidence="2" id="KW-0479">Metal-binding</keyword>
<protein>
    <submittedName>
        <fullName evidence="2">Zinc-finger domain-containing protein</fullName>
    </submittedName>
</protein>
<sequence length="70" mass="7828">MTDPTASSAPQNAEQANARQRYVVGIKDLPLSCPLPEMALWNSHPRVFLPIEAERECQCPYCGAHFVLEE</sequence>
<evidence type="ECO:0000313" key="3">
    <source>
        <dbReference type="Proteomes" id="UP000643403"/>
    </source>
</evidence>
<gene>
    <name evidence="2" type="ORF">GCM10008101_19010</name>
</gene>
<comment type="caution">
    <text evidence="2">The sequence shown here is derived from an EMBL/GenBank/DDBJ whole genome shotgun (WGS) entry which is preliminary data.</text>
</comment>
<keyword evidence="2" id="KW-0862">Zinc</keyword>
<keyword evidence="3" id="KW-1185">Reference proteome</keyword>
<proteinExistence type="predicted"/>
<evidence type="ECO:0000259" key="1">
    <source>
        <dbReference type="Pfam" id="PF10276"/>
    </source>
</evidence>
<name>A0ABQ3C4K7_9GAMM</name>
<dbReference type="Gene3D" id="2.60.260.40">
    <property type="entry name" value="q5lls5 like domains"/>
    <property type="match status" value="1"/>
</dbReference>
<dbReference type="Pfam" id="PF10276">
    <property type="entry name" value="zf-CHCC"/>
    <property type="match status" value="1"/>
</dbReference>
<dbReference type="RefSeq" id="WP_189449298.1">
    <property type="nucleotide sequence ID" value="NZ_BMXY01000002.1"/>
</dbReference>
<keyword evidence="2" id="KW-0863">Zinc-finger</keyword>
<feature type="domain" description="Zinc finger CHCC-type" evidence="1">
    <location>
        <begin position="43"/>
        <end position="66"/>
    </location>
</feature>
<reference evidence="3" key="1">
    <citation type="journal article" date="2019" name="Int. J. Syst. Evol. Microbiol.">
        <title>The Global Catalogue of Microorganisms (GCM) 10K type strain sequencing project: providing services to taxonomists for standard genome sequencing and annotation.</title>
        <authorList>
            <consortium name="The Broad Institute Genomics Platform"/>
            <consortium name="The Broad Institute Genome Sequencing Center for Infectious Disease"/>
            <person name="Wu L."/>
            <person name="Ma J."/>
        </authorList>
    </citation>
    <scope>NUCLEOTIDE SEQUENCE [LARGE SCALE GENOMIC DNA]</scope>
    <source>
        <strain evidence="3">KCTC 22558</strain>
    </source>
</reference>
<evidence type="ECO:0000313" key="2">
    <source>
        <dbReference type="EMBL" id="GGZ65382.1"/>
    </source>
</evidence>
<dbReference type="GO" id="GO:0008270">
    <property type="term" value="F:zinc ion binding"/>
    <property type="evidence" value="ECO:0007669"/>
    <property type="project" value="UniProtKB-KW"/>
</dbReference>
<dbReference type="InterPro" id="IPR019401">
    <property type="entry name" value="Znf_CHCC"/>
</dbReference>